<accession>A0AAE9KGK1</accession>
<evidence type="ECO:0000256" key="3">
    <source>
        <dbReference type="ARBA" id="ARBA00012438"/>
    </source>
</evidence>
<protein>
    <recommendedName>
        <fullName evidence="3">histidine kinase</fullName>
        <ecNumber evidence="3">2.7.13.3</ecNumber>
    </recommendedName>
</protein>
<evidence type="ECO:0000256" key="13">
    <source>
        <dbReference type="ARBA" id="ARBA00023136"/>
    </source>
</evidence>
<dbReference type="InterPro" id="IPR005467">
    <property type="entry name" value="His_kinase_dom"/>
</dbReference>
<dbReference type="InterPro" id="IPR003594">
    <property type="entry name" value="HATPase_dom"/>
</dbReference>
<dbReference type="Gene3D" id="6.10.340.10">
    <property type="match status" value="1"/>
</dbReference>
<comment type="subcellular location">
    <subcellularLocation>
        <location evidence="2">Cell membrane</location>
        <topology evidence="2">Multi-pass membrane protein</topology>
    </subcellularLocation>
</comment>
<dbReference type="Pfam" id="PF00512">
    <property type="entry name" value="HisKA"/>
    <property type="match status" value="1"/>
</dbReference>
<keyword evidence="12" id="KW-0902">Two-component regulatory system</keyword>
<evidence type="ECO:0000256" key="2">
    <source>
        <dbReference type="ARBA" id="ARBA00004651"/>
    </source>
</evidence>
<feature type="region of interest" description="Disordered" evidence="14">
    <location>
        <begin position="454"/>
        <end position="481"/>
    </location>
</feature>
<evidence type="ECO:0000256" key="15">
    <source>
        <dbReference type="SAM" id="Phobius"/>
    </source>
</evidence>
<evidence type="ECO:0000313" key="21">
    <source>
        <dbReference type="Proteomes" id="UP000829756"/>
    </source>
</evidence>
<dbReference type="Proteomes" id="UP000294721">
    <property type="component" value="Unassembled WGS sequence"/>
</dbReference>
<dbReference type="InterPro" id="IPR004358">
    <property type="entry name" value="Sig_transdc_His_kin-like_C"/>
</dbReference>
<organism evidence="19 21">
    <name type="scientific">Uruburuella suis</name>
    <dbReference type="NCBI Taxonomy" id="252130"/>
    <lineage>
        <taxon>Bacteria</taxon>
        <taxon>Pseudomonadati</taxon>
        <taxon>Pseudomonadota</taxon>
        <taxon>Betaproteobacteria</taxon>
        <taxon>Neisseriales</taxon>
        <taxon>Neisseriaceae</taxon>
        <taxon>Uruburuella</taxon>
    </lineage>
</organism>
<dbReference type="Proteomes" id="UP000829756">
    <property type="component" value="Chromosome"/>
</dbReference>
<dbReference type="SUPFAM" id="SSF47384">
    <property type="entry name" value="Homodimeric domain of signal transducing histidine kinase"/>
    <property type="match status" value="1"/>
</dbReference>
<dbReference type="SUPFAM" id="SSF158472">
    <property type="entry name" value="HAMP domain-like"/>
    <property type="match status" value="1"/>
</dbReference>
<keyword evidence="10" id="KW-0067">ATP-binding</keyword>
<dbReference type="PANTHER" id="PTHR45528">
    <property type="entry name" value="SENSOR HISTIDINE KINASE CPXA"/>
    <property type="match status" value="1"/>
</dbReference>
<keyword evidence="20" id="KW-1185">Reference proteome</keyword>
<dbReference type="AlphaFoldDB" id="A0AAE9KGK1"/>
<dbReference type="Gene3D" id="1.10.287.130">
    <property type="match status" value="1"/>
</dbReference>
<evidence type="ECO:0000256" key="6">
    <source>
        <dbReference type="ARBA" id="ARBA00022679"/>
    </source>
</evidence>
<evidence type="ECO:0000313" key="18">
    <source>
        <dbReference type="EMBL" id="TCP06050.1"/>
    </source>
</evidence>
<feature type="compositionally biased region" description="Basic and acidic residues" evidence="14">
    <location>
        <begin position="461"/>
        <end position="481"/>
    </location>
</feature>
<dbReference type="SMART" id="SM00387">
    <property type="entry name" value="HATPase_c"/>
    <property type="match status" value="1"/>
</dbReference>
<feature type="transmembrane region" description="Helical" evidence="15">
    <location>
        <begin position="7"/>
        <end position="29"/>
    </location>
</feature>
<dbReference type="CDD" id="cd06225">
    <property type="entry name" value="HAMP"/>
    <property type="match status" value="1"/>
</dbReference>
<keyword evidence="9 19" id="KW-0418">Kinase</keyword>
<keyword evidence="4" id="KW-1003">Cell membrane</keyword>
<dbReference type="KEGG" id="usu:LVJ78_09790"/>
<dbReference type="EC" id="2.7.13.3" evidence="3"/>
<dbReference type="SMART" id="SM00388">
    <property type="entry name" value="HisKA"/>
    <property type="match status" value="1"/>
</dbReference>
<dbReference type="EMBL" id="CP091507">
    <property type="protein sequence ID" value="UOO78975.1"/>
    <property type="molecule type" value="Genomic_DNA"/>
</dbReference>
<comment type="catalytic activity">
    <reaction evidence="1">
        <text>ATP + protein L-histidine = ADP + protein N-phospho-L-histidine.</text>
        <dbReference type="EC" id="2.7.13.3"/>
    </reaction>
</comment>
<dbReference type="Pfam" id="PF00672">
    <property type="entry name" value="HAMP"/>
    <property type="match status" value="1"/>
</dbReference>
<evidence type="ECO:0000256" key="14">
    <source>
        <dbReference type="SAM" id="MobiDB-lite"/>
    </source>
</evidence>
<dbReference type="PROSITE" id="PS50885">
    <property type="entry name" value="HAMP"/>
    <property type="match status" value="1"/>
</dbReference>
<keyword evidence="13 15" id="KW-0472">Membrane</keyword>
<dbReference type="Gene3D" id="3.30.565.10">
    <property type="entry name" value="Histidine kinase-like ATPase, C-terminal domain"/>
    <property type="match status" value="1"/>
</dbReference>
<evidence type="ECO:0000256" key="9">
    <source>
        <dbReference type="ARBA" id="ARBA00022777"/>
    </source>
</evidence>
<evidence type="ECO:0000256" key="8">
    <source>
        <dbReference type="ARBA" id="ARBA00022741"/>
    </source>
</evidence>
<gene>
    <name evidence="18" type="ORF">EV680_11441</name>
    <name evidence="19" type="ORF">LVJ78_09790</name>
</gene>
<evidence type="ECO:0000313" key="20">
    <source>
        <dbReference type="Proteomes" id="UP000294721"/>
    </source>
</evidence>
<evidence type="ECO:0000256" key="11">
    <source>
        <dbReference type="ARBA" id="ARBA00022989"/>
    </source>
</evidence>
<evidence type="ECO:0000256" key="7">
    <source>
        <dbReference type="ARBA" id="ARBA00022692"/>
    </source>
</evidence>
<dbReference type="RefSeq" id="WP_132953919.1">
    <property type="nucleotide sequence ID" value="NZ_CALJUB010000025.1"/>
</dbReference>
<keyword evidence="8" id="KW-0547">Nucleotide-binding</keyword>
<dbReference type="EMBL" id="SLXE01000014">
    <property type="protein sequence ID" value="TCP06050.1"/>
    <property type="molecule type" value="Genomic_DNA"/>
</dbReference>
<dbReference type="GO" id="GO:0000155">
    <property type="term" value="F:phosphorelay sensor kinase activity"/>
    <property type="evidence" value="ECO:0007669"/>
    <property type="project" value="InterPro"/>
</dbReference>
<evidence type="ECO:0000256" key="10">
    <source>
        <dbReference type="ARBA" id="ARBA00022840"/>
    </source>
</evidence>
<dbReference type="InterPro" id="IPR036890">
    <property type="entry name" value="HATPase_C_sf"/>
</dbReference>
<evidence type="ECO:0000259" key="16">
    <source>
        <dbReference type="PROSITE" id="PS50109"/>
    </source>
</evidence>
<feature type="domain" description="Histidine kinase" evidence="16">
    <location>
        <begin position="243"/>
        <end position="458"/>
    </location>
</feature>
<dbReference type="PANTHER" id="PTHR45528:SF1">
    <property type="entry name" value="SENSOR HISTIDINE KINASE CPXA"/>
    <property type="match status" value="1"/>
</dbReference>
<dbReference type="SMART" id="SM00304">
    <property type="entry name" value="HAMP"/>
    <property type="match status" value="1"/>
</dbReference>
<keyword evidence="6" id="KW-0808">Transferase</keyword>
<feature type="domain" description="HAMP" evidence="17">
    <location>
        <begin position="180"/>
        <end position="235"/>
    </location>
</feature>
<dbReference type="InterPro" id="IPR003660">
    <property type="entry name" value="HAMP_dom"/>
</dbReference>
<reference evidence="19" key="3">
    <citation type="journal article" date="2022" name="Res Sq">
        <title>Evolution of multicellular longitudinally dividing oral cavity symbionts (Neisseriaceae).</title>
        <authorList>
            <person name="Nyongesa S."/>
            <person name="Weber P."/>
            <person name="Bernet E."/>
            <person name="Pullido F."/>
            <person name="Nieckarz M."/>
            <person name="Delaby M."/>
            <person name="Nieves C."/>
            <person name="Viehboeck T."/>
            <person name="Krause N."/>
            <person name="Rivera-Millot A."/>
            <person name="Nakamura A."/>
            <person name="Vischer N."/>
            <person name="VanNieuwenhze M."/>
            <person name="Brun Y."/>
            <person name="Cava F."/>
            <person name="Bulgheresi S."/>
            <person name="Veyrier F."/>
        </authorList>
    </citation>
    <scope>NUCLEOTIDE SEQUENCE</scope>
    <source>
        <strain evidence="19">1258/02</strain>
    </source>
</reference>
<evidence type="ECO:0000313" key="19">
    <source>
        <dbReference type="EMBL" id="UOO78975.1"/>
    </source>
</evidence>
<keyword evidence="7 15" id="KW-0812">Transmembrane</keyword>
<dbReference type="InterPro" id="IPR050398">
    <property type="entry name" value="HssS/ArlS-like"/>
</dbReference>
<dbReference type="InterPro" id="IPR003661">
    <property type="entry name" value="HisK_dim/P_dom"/>
</dbReference>
<dbReference type="CDD" id="cd00082">
    <property type="entry name" value="HisKA"/>
    <property type="match status" value="1"/>
</dbReference>
<keyword evidence="11 15" id="KW-1133">Transmembrane helix</keyword>
<feature type="transmembrane region" description="Helical" evidence="15">
    <location>
        <begin position="157"/>
        <end position="179"/>
    </location>
</feature>
<dbReference type="PRINTS" id="PR00344">
    <property type="entry name" value="BCTRLSENSOR"/>
</dbReference>
<dbReference type="SUPFAM" id="SSF55874">
    <property type="entry name" value="ATPase domain of HSP90 chaperone/DNA topoisomerase II/histidine kinase"/>
    <property type="match status" value="1"/>
</dbReference>
<reference evidence="18 20" key="1">
    <citation type="submission" date="2019-03" db="EMBL/GenBank/DDBJ databases">
        <title>Genomic Encyclopedia of Type Strains, Phase IV (KMG-IV): sequencing the most valuable type-strain genomes for metagenomic binning, comparative biology and taxonomic classification.</title>
        <authorList>
            <person name="Goeker M."/>
        </authorList>
    </citation>
    <scope>NUCLEOTIDE SEQUENCE [LARGE SCALE GENOMIC DNA]</scope>
    <source>
        <strain evidence="18 20">DSM 17474</strain>
    </source>
</reference>
<keyword evidence="5" id="KW-0597">Phosphoprotein</keyword>
<dbReference type="InterPro" id="IPR036097">
    <property type="entry name" value="HisK_dim/P_sf"/>
</dbReference>
<dbReference type="Pfam" id="PF02518">
    <property type="entry name" value="HATPase_c"/>
    <property type="match status" value="1"/>
</dbReference>
<evidence type="ECO:0000256" key="5">
    <source>
        <dbReference type="ARBA" id="ARBA00022553"/>
    </source>
</evidence>
<dbReference type="PROSITE" id="PS50109">
    <property type="entry name" value="HIS_KIN"/>
    <property type="match status" value="1"/>
</dbReference>
<proteinExistence type="predicted"/>
<dbReference type="FunFam" id="1.10.287.130:FF:000047">
    <property type="entry name" value="Two-component sensor histidine kinase"/>
    <property type="match status" value="1"/>
</dbReference>
<dbReference type="GO" id="GO:0005886">
    <property type="term" value="C:plasma membrane"/>
    <property type="evidence" value="ECO:0007669"/>
    <property type="project" value="UniProtKB-SubCell"/>
</dbReference>
<reference evidence="19" key="2">
    <citation type="submission" date="2021-12" db="EMBL/GenBank/DDBJ databases">
        <authorList>
            <person name="Veyrier F.J."/>
        </authorList>
    </citation>
    <scope>NUCLEOTIDE SEQUENCE</scope>
    <source>
        <strain evidence="19">1258/02</strain>
    </source>
</reference>
<evidence type="ECO:0000256" key="1">
    <source>
        <dbReference type="ARBA" id="ARBA00000085"/>
    </source>
</evidence>
<dbReference type="GO" id="GO:0005524">
    <property type="term" value="F:ATP binding"/>
    <property type="evidence" value="ECO:0007669"/>
    <property type="project" value="UniProtKB-KW"/>
</dbReference>
<name>A0AAE9KGK1_9NEIS</name>
<sequence>MKLFQRIFATFCAVIICAIFVASFSFWLVQNTIAENHFQQQRTIETTLLGSIVSAFNVRGEQGAREILVEWKDNPVAQNVYVITGDNKKDILNRPIDPRLIEAARFFALDNPHSQLAHIEFDRWGEEYLFFIRGWNNPQIQRPPSPLFIPGLQLAPIWHEFIILTFIILVGLLLAYILANNITKPIRILDRGMSRLASGDLETRISQQVDDRDDELSNLALQFDKMAQQLQKLVEKERHLLHHVSHEMRSPLARMQAIVGLIQAQPQKQEQYLQRLESELTRMDALVGELLTLSRLETAHVQMEKDRLKLLPLLRQLVEDCQSIAEQNHQRVSLVIAPKMQEDACLMANESYLYRAFDNVIRNAMAYSPEGSTIQVSLGQDARHWLIDIADNGPGVDESQLPHIFTAFYRADSSAHKPGTGLGLALTKHIVGQHGGKIIAENLQPNGLRMRISLPKTKPLKGLEAKEAKNAEAKEKETEPE</sequence>
<evidence type="ECO:0000259" key="17">
    <source>
        <dbReference type="PROSITE" id="PS50885"/>
    </source>
</evidence>
<evidence type="ECO:0000256" key="12">
    <source>
        <dbReference type="ARBA" id="ARBA00023012"/>
    </source>
</evidence>
<evidence type="ECO:0000256" key="4">
    <source>
        <dbReference type="ARBA" id="ARBA00022475"/>
    </source>
</evidence>